<sequence length="362" mass="41144">MSGQKSVQALGALYFGRIHRQDEIASRGHKLYGQALIALNWDLQDGKTAWSISVIKSAMALELYELIAFRSHNGWMKHAGGVGRLIELRGPWRHQSVMDRFLLEGNRVTIALECLIQRKRCFLEHPDWKNIPWSLDPESKTSLHYLHDQLCDIPGLVEDTASLQKLASDCDKDYQRLVLSQKILDQLKTLYEWRASWARQNPDSWHEIPSSDPPEEQIRPTVFRFRDLTIANEVTFYNALLLLLHRLGNQVIGSSFDASTLALDLPADIVYGPLYAPGVAPNIQEIGMEICRSVEYQLGEERANAGAFFLLFPLAMAYQVYCPGSRESAWLGGMMNKIADDSGFEVGRHLWETSRPRKSARM</sequence>
<dbReference type="InterPro" id="IPR053178">
    <property type="entry name" value="Osmoadaptation_assoc"/>
</dbReference>
<dbReference type="EMBL" id="JAFJYH010000047">
    <property type="protein sequence ID" value="KAG4422536.1"/>
    <property type="molecule type" value="Genomic_DNA"/>
</dbReference>
<protein>
    <submittedName>
        <fullName evidence="1">Uncharacterized protein</fullName>
    </submittedName>
</protein>
<keyword evidence="2" id="KW-1185">Reference proteome</keyword>
<reference evidence="1" key="1">
    <citation type="submission" date="2021-02" db="EMBL/GenBank/DDBJ databases">
        <title>Genome sequence Cadophora malorum strain M34.</title>
        <authorList>
            <person name="Stefanovic E."/>
            <person name="Vu D."/>
            <person name="Scully C."/>
            <person name="Dijksterhuis J."/>
            <person name="Roader J."/>
            <person name="Houbraken J."/>
        </authorList>
    </citation>
    <scope>NUCLEOTIDE SEQUENCE</scope>
    <source>
        <strain evidence="1">M34</strain>
    </source>
</reference>
<dbReference type="PANTHER" id="PTHR38111:SF2">
    <property type="entry name" value="FINGER DOMAIN PROTEIN, PUTATIVE (AFU_ORTHOLOGUE AFUA_1G01560)-RELATED"/>
    <property type="match status" value="1"/>
</dbReference>
<evidence type="ECO:0000313" key="1">
    <source>
        <dbReference type="EMBL" id="KAG4422536.1"/>
    </source>
</evidence>
<organism evidence="1 2">
    <name type="scientific">Cadophora malorum</name>
    <dbReference type="NCBI Taxonomy" id="108018"/>
    <lineage>
        <taxon>Eukaryota</taxon>
        <taxon>Fungi</taxon>
        <taxon>Dikarya</taxon>
        <taxon>Ascomycota</taxon>
        <taxon>Pezizomycotina</taxon>
        <taxon>Leotiomycetes</taxon>
        <taxon>Helotiales</taxon>
        <taxon>Ploettnerulaceae</taxon>
        <taxon>Cadophora</taxon>
    </lineage>
</organism>
<accession>A0A8H7WCZ4</accession>
<dbReference type="OrthoDB" id="3525185at2759"/>
<gene>
    <name evidence="1" type="ORF">IFR04_004305</name>
</gene>
<dbReference type="AlphaFoldDB" id="A0A8H7WCZ4"/>
<name>A0A8H7WCZ4_9HELO</name>
<proteinExistence type="predicted"/>
<dbReference type="Proteomes" id="UP000664132">
    <property type="component" value="Unassembled WGS sequence"/>
</dbReference>
<dbReference type="PANTHER" id="PTHR38111">
    <property type="entry name" value="ZN(2)-C6 FUNGAL-TYPE DOMAIN-CONTAINING PROTEIN-RELATED"/>
    <property type="match status" value="1"/>
</dbReference>
<comment type="caution">
    <text evidence="1">The sequence shown here is derived from an EMBL/GenBank/DDBJ whole genome shotgun (WGS) entry which is preliminary data.</text>
</comment>
<evidence type="ECO:0000313" key="2">
    <source>
        <dbReference type="Proteomes" id="UP000664132"/>
    </source>
</evidence>